<evidence type="ECO:0000313" key="1">
    <source>
        <dbReference type="EMBL" id="EKR64446.1"/>
    </source>
</evidence>
<proteinExistence type="predicted"/>
<dbReference type="AlphaFoldDB" id="A0A828Z257"/>
<protein>
    <submittedName>
        <fullName evidence="1">Uncharacterized protein</fullName>
    </submittedName>
</protein>
<reference evidence="1 2" key="1">
    <citation type="submission" date="2012-10" db="EMBL/GenBank/DDBJ databases">
        <authorList>
            <person name="Harkins D.M."/>
            <person name="Durkin A.S."/>
            <person name="Brinkac L.M."/>
            <person name="Haft D.H."/>
            <person name="Selengut J.D."/>
            <person name="Sanka R."/>
            <person name="DePew J."/>
            <person name="Purushe J."/>
            <person name="Whelen A.C."/>
            <person name="Vinetz J.M."/>
            <person name="Sutton G.G."/>
            <person name="Nierman W.C."/>
            <person name="Fouts D.E."/>
        </authorList>
    </citation>
    <scope>NUCLEOTIDE SEQUENCE [LARGE SCALE GENOMIC DNA]</scope>
    <source>
        <strain evidence="1 2">2006001853</strain>
    </source>
</reference>
<accession>A0A828Z257</accession>
<comment type="caution">
    <text evidence="1">The sequence shown here is derived from an EMBL/GenBank/DDBJ whole genome shotgun (WGS) entry which is preliminary data.</text>
</comment>
<dbReference type="EMBL" id="AFLV02000041">
    <property type="protein sequence ID" value="EKR64446.1"/>
    <property type="molecule type" value="Genomic_DNA"/>
</dbReference>
<organism evidence="1 2">
    <name type="scientific">Leptospira weilii str. 2006001853</name>
    <dbReference type="NCBI Taxonomy" id="1001589"/>
    <lineage>
        <taxon>Bacteria</taxon>
        <taxon>Pseudomonadati</taxon>
        <taxon>Spirochaetota</taxon>
        <taxon>Spirochaetia</taxon>
        <taxon>Leptospirales</taxon>
        <taxon>Leptospiraceae</taxon>
        <taxon>Leptospira</taxon>
    </lineage>
</organism>
<dbReference type="GeneID" id="61114523"/>
<dbReference type="RefSeq" id="WP_004497509.1">
    <property type="nucleotide sequence ID" value="NZ_AFLV02000041.1"/>
</dbReference>
<evidence type="ECO:0000313" key="2">
    <source>
        <dbReference type="Proteomes" id="UP000001338"/>
    </source>
</evidence>
<gene>
    <name evidence="1" type="ORF">LEP1GSC036_3630</name>
</gene>
<sequence>MNWNRIAEIANILEQKKVKSKAKELFDRVIDGMQNGNPGVAIGFGRAISDCRDADLELMNLAFELERLAKE</sequence>
<dbReference type="Proteomes" id="UP000001338">
    <property type="component" value="Unassembled WGS sequence"/>
</dbReference>
<name>A0A828Z257_9LEPT</name>